<reference evidence="7" key="1">
    <citation type="submission" date="2023-07" db="EMBL/GenBank/DDBJ databases">
        <title>A chromosome-level genome assembly of Lolium multiflorum.</title>
        <authorList>
            <person name="Chen Y."/>
            <person name="Copetti D."/>
            <person name="Kolliker R."/>
            <person name="Studer B."/>
        </authorList>
    </citation>
    <scope>NUCLEOTIDE SEQUENCE</scope>
    <source>
        <strain evidence="7">02402/16</strain>
        <tissue evidence="7">Leaf</tissue>
    </source>
</reference>
<evidence type="ECO:0000256" key="5">
    <source>
        <dbReference type="ARBA" id="ARBA00023136"/>
    </source>
</evidence>
<evidence type="ECO:0000256" key="6">
    <source>
        <dbReference type="SAM" id="Phobius"/>
    </source>
</evidence>
<comment type="similarity">
    <text evidence="2">Belongs to the Cold-regulated 413 protein family.</text>
</comment>
<feature type="transmembrane region" description="Helical" evidence="6">
    <location>
        <begin position="201"/>
        <end position="220"/>
    </location>
</feature>
<keyword evidence="4 6" id="KW-1133">Transmembrane helix</keyword>
<comment type="subcellular location">
    <subcellularLocation>
        <location evidence="1">Membrane</location>
        <topology evidence="1">Multi-pass membrane protein</topology>
    </subcellularLocation>
</comment>
<evidence type="ECO:0000313" key="8">
    <source>
        <dbReference type="Proteomes" id="UP001231189"/>
    </source>
</evidence>
<evidence type="ECO:0000313" key="7">
    <source>
        <dbReference type="EMBL" id="KAK1666261.1"/>
    </source>
</evidence>
<accession>A0AAD8SZ45</accession>
<organism evidence="7 8">
    <name type="scientific">Lolium multiflorum</name>
    <name type="common">Italian ryegrass</name>
    <name type="synonym">Lolium perenne subsp. multiflorum</name>
    <dbReference type="NCBI Taxonomy" id="4521"/>
    <lineage>
        <taxon>Eukaryota</taxon>
        <taxon>Viridiplantae</taxon>
        <taxon>Streptophyta</taxon>
        <taxon>Embryophyta</taxon>
        <taxon>Tracheophyta</taxon>
        <taxon>Spermatophyta</taxon>
        <taxon>Magnoliopsida</taxon>
        <taxon>Liliopsida</taxon>
        <taxon>Poales</taxon>
        <taxon>Poaceae</taxon>
        <taxon>BOP clade</taxon>
        <taxon>Pooideae</taxon>
        <taxon>Poodae</taxon>
        <taxon>Poeae</taxon>
        <taxon>Poeae Chloroplast Group 2 (Poeae type)</taxon>
        <taxon>Loliodinae</taxon>
        <taxon>Loliinae</taxon>
        <taxon>Lolium</taxon>
    </lineage>
</organism>
<dbReference type="GO" id="GO:0016020">
    <property type="term" value="C:membrane"/>
    <property type="evidence" value="ECO:0007669"/>
    <property type="project" value="UniProtKB-SubCell"/>
</dbReference>
<dbReference type="PANTHER" id="PTHR33596:SF14">
    <property type="match status" value="1"/>
</dbReference>
<comment type="caution">
    <text evidence="7">The sequence shown here is derived from an EMBL/GenBank/DDBJ whole genome shotgun (WGS) entry which is preliminary data.</text>
</comment>
<dbReference type="AlphaFoldDB" id="A0AAD8SZ45"/>
<dbReference type="Proteomes" id="UP001231189">
    <property type="component" value="Unassembled WGS sequence"/>
</dbReference>
<keyword evidence="5 6" id="KW-0472">Membrane</keyword>
<evidence type="ECO:0000256" key="4">
    <source>
        <dbReference type="ARBA" id="ARBA00022989"/>
    </source>
</evidence>
<evidence type="ECO:0000256" key="1">
    <source>
        <dbReference type="ARBA" id="ARBA00004141"/>
    </source>
</evidence>
<proteinExistence type="inferred from homology"/>
<keyword evidence="3 6" id="KW-0812">Transmembrane</keyword>
<evidence type="ECO:0000256" key="2">
    <source>
        <dbReference type="ARBA" id="ARBA00005852"/>
    </source>
</evidence>
<protein>
    <submittedName>
        <fullName evidence="7">Uncharacterized protein</fullName>
    </submittedName>
</protein>
<dbReference type="InterPro" id="IPR008892">
    <property type="entry name" value="COR413"/>
</dbReference>
<keyword evidence="8" id="KW-1185">Reference proteome</keyword>
<sequence>MSISLRLAVPPSAQPPTIRRRQLNPRARCSNAVAAAIAPVASLRPPRALRGAAPRPSDAWWRCRGDAAVCCASAHVSAETMQWASVGAAALLMLAKGTSVHKSFLVPFVALQAPSEVITWIRGDCGQWTAFLGLLLRLMYFIPGELELPLSTMLFVSIAPHQFMNLRGTQDSVILSLMIAAYLAFQHFTGAGSVRKAFDRGAIVATLSIICITLIPLLFLF</sequence>
<feature type="transmembrane region" description="Helical" evidence="6">
    <location>
        <begin position="172"/>
        <end position="189"/>
    </location>
</feature>
<dbReference type="EMBL" id="JAUUTY010000003">
    <property type="protein sequence ID" value="KAK1666261.1"/>
    <property type="molecule type" value="Genomic_DNA"/>
</dbReference>
<dbReference type="Pfam" id="PF05562">
    <property type="entry name" value="WCOR413"/>
    <property type="match status" value="1"/>
</dbReference>
<name>A0AAD8SZ45_LOLMU</name>
<gene>
    <name evidence="7" type="ORF">QYE76_054420</name>
</gene>
<evidence type="ECO:0000256" key="3">
    <source>
        <dbReference type="ARBA" id="ARBA00022692"/>
    </source>
</evidence>
<dbReference type="PANTHER" id="PTHR33596">
    <property type="entry name" value="COLD-REGULATED 413 PLASMA MEMBRANE PROTEIN 2"/>
    <property type="match status" value="1"/>
</dbReference>